<evidence type="ECO:0000313" key="4">
    <source>
        <dbReference type="Proteomes" id="UP000319148"/>
    </source>
</evidence>
<dbReference type="Gene3D" id="2.40.128.110">
    <property type="entry name" value="Lipid/polyisoprenoid-binding, YceI-like"/>
    <property type="match status" value="1"/>
</dbReference>
<evidence type="ECO:0000256" key="1">
    <source>
        <dbReference type="SAM" id="SignalP"/>
    </source>
</evidence>
<reference evidence="4" key="1">
    <citation type="submission" date="2019-06" db="EMBL/GenBank/DDBJ databases">
        <title>The complete genome of Emcibacter congregatus ZYLT.</title>
        <authorList>
            <person name="Zhao Z."/>
        </authorList>
    </citation>
    <scope>NUCLEOTIDE SEQUENCE [LARGE SCALE GENOMIC DNA]</scope>
    <source>
        <strain evidence="4">MCCC 1A06723</strain>
    </source>
</reference>
<dbReference type="SMART" id="SM00867">
    <property type="entry name" value="YceI"/>
    <property type="match status" value="1"/>
</dbReference>
<feature type="signal peptide" evidence="1">
    <location>
        <begin position="1"/>
        <end position="22"/>
    </location>
</feature>
<proteinExistence type="predicted"/>
<dbReference type="Proteomes" id="UP000319148">
    <property type="component" value="Unassembled WGS sequence"/>
</dbReference>
<comment type="caution">
    <text evidence="3">The sequence shown here is derived from an EMBL/GenBank/DDBJ whole genome shotgun (WGS) entry which is preliminary data.</text>
</comment>
<evidence type="ECO:0000259" key="2">
    <source>
        <dbReference type="SMART" id="SM00867"/>
    </source>
</evidence>
<evidence type="ECO:0000313" key="3">
    <source>
        <dbReference type="EMBL" id="TPD59140.1"/>
    </source>
</evidence>
<accession>A0A501PFD4</accession>
<name>A0A501PFD4_9PROT</name>
<dbReference type="EMBL" id="VFIY01000015">
    <property type="protein sequence ID" value="TPD59140.1"/>
    <property type="molecule type" value="Genomic_DNA"/>
</dbReference>
<dbReference type="OrthoDB" id="9811006at2"/>
<dbReference type="AlphaFoldDB" id="A0A501PFD4"/>
<feature type="chain" id="PRO_5021476424" evidence="1">
    <location>
        <begin position="23"/>
        <end position="197"/>
    </location>
</feature>
<keyword evidence="1" id="KW-0732">Signal</keyword>
<organism evidence="3 4">
    <name type="scientific">Emcibacter nanhaiensis</name>
    <dbReference type="NCBI Taxonomy" id="1505037"/>
    <lineage>
        <taxon>Bacteria</taxon>
        <taxon>Pseudomonadati</taxon>
        <taxon>Pseudomonadota</taxon>
        <taxon>Alphaproteobacteria</taxon>
        <taxon>Emcibacterales</taxon>
        <taxon>Emcibacteraceae</taxon>
        <taxon>Emcibacter</taxon>
    </lineage>
</organism>
<sequence length="197" mass="21436">MRKLLLSLIGVFFVTFPAAALADGAPSGTYILEKKHAYLQFSYNHMGASHPIVLFRKFDATLHYKADDPEKSKVKVTIDPNSIDTGMDMFDKELAEKPDFLDAGNYPEITFVATNLEQTGDGKGRMTGDLTIKGVTKPVTLDVTLNKSGTHPMSGQAQLGFSATGTFKRSDFGIGYAVPMVSDELTVTIEVEFMPSA</sequence>
<dbReference type="SUPFAM" id="SSF101874">
    <property type="entry name" value="YceI-like"/>
    <property type="match status" value="1"/>
</dbReference>
<gene>
    <name evidence="3" type="ORF">FIV46_12995</name>
</gene>
<feature type="domain" description="Lipid/polyisoprenoid-binding YceI-like" evidence="2">
    <location>
        <begin position="29"/>
        <end position="194"/>
    </location>
</feature>
<dbReference type="Pfam" id="PF04264">
    <property type="entry name" value="YceI"/>
    <property type="match status" value="1"/>
</dbReference>
<dbReference type="RefSeq" id="WP_139941359.1">
    <property type="nucleotide sequence ID" value="NZ_JBHSYP010000002.1"/>
</dbReference>
<dbReference type="InterPro" id="IPR007372">
    <property type="entry name" value="Lipid/polyisoprenoid-bd_YceI"/>
</dbReference>
<dbReference type="PANTHER" id="PTHR34406">
    <property type="entry name" value="PROTEIN YCEI"/>
    <property type="match status" value="1"/>
</dbReference>
<protein>
    <submittedName>
        <fullName evidence="3">Polyisoprenoid-binding protein</fullName>
    </submittedName>
</protein>
<dbReference type="PANTHER" id="PTHR34406:SF1">
    <property type="entry name" value="PROTEIN YCEI"/>
    <property type="match status" value="1"/>
</dbReference>
<keyword evidence="4" id="KW-1185">Reference proteome</keyword>
<dbReference type="InterPro" id="IPR036761">
    <property type="entry name" value="TTHA0802/YceI-like_sf"/>
</dbReference>